<dbReference type="GO" id="GO:0046487">
    <property type="term" value="P:glyoxylate metabolic process"/>
    <property type="evidence" value="ECO:0007669"/>
    <property type="project" value="TreeGrafter"/>
</dbReference>
<dbReference type="GO" id="GO:0008903">
    <property type="term" value="F:hydroxypyruvate isomerase activity"/>
    <property type="evidence" value="ECO:0007669"/>
    <property type="project" value="UniProtKB-EC"/>
</dbReference>
<dbReference type="KEGG" id="rpm:RSPPHO_01631"/>
<gene>
    <name evidence="5" type="ORF">RSPPHO_01631</name>
</gene>
<dbReference type="HOGENOM" id="CLU_050006_1_2_5"/>
<accession>H6SJU2</accession>
<dbReference type="STRING" id="1150469.RSPPHO_01631"/>
<keyword evidence="1 2" id="KW-0413">Isomerase</keyword>
<dbReference type="InterPro" id="IPR036237">
    <property type="entry name" value="Xyl_isomerase-like_sf"/>
</dbReference>
<feature type="active site" description="Proton donor/acceptor" evidence="3">
    <location>
        <position position="173"/>
    </location>
</feature>
<evidence type="ECO:0000256" key="2">
    <source>
        <dbReference type="PIRNR" id="PIRNR006241"/>
    </source>
</evidence>
<feature type="domain" description="Xylose isomerase-like TIM barrel" evidence="4">
    <location>
        <begin position="67"/>
        <end position="287"/>
    </location>
</feature>
<dbReference type="InterPro" id="IPR050417">
    <property type="entry name" value="Sugar_Epim/Isomerase"/>
</dbReference>
<proteinExistence type="inferred from homology"/>
<dbReference type="Pfam" id="PF01261">
    <property type="entry name" value="AP_endonuc_2"/>
    <property type="match status" value="1"/>
</dbReference>
<dbReference type="EC" id="5.3.1.22" evidence="5"/>
<evidence type="ECO:0000256" key="3">
    <source>
        <dbReference type="PIRSR" id="PIRSR006241-50"/>
    </source>
</evidence>
<keyword evidence="6" id="KW-1185">Reference proteome</keyword>
<evidence type="ECO:0000256" key="1">
    <source>
        <dbReference type="ARBA" id="ARBA00023235"/>
    </source>
</evidence>
<dbReference type="PATRIC" id="fig|1150469.3.peg.1836"/>
<dbReference type="EMBL" id="HE663493">
    <property type="protein sequence ID" value="CCG08257.1"/>
    <property type="molecule type" value="Genomic_DNA"/>
</dbReference>
<dbReference type="PANTHER" id="PTHR43489:SF6">
    <property type="entry name" value="HYDROXYPYRUVATE ISOMERASE-RELATED"/>
    <property type="match status" value="1"/>
</dbReference>
<keyword evidence="5" id="KW-0670">Pyruvate</keyword>
<sequence>MRADPIVPFTPGGRERAAPGSCLPPRLTFVQDIPMPRFAANLSTLFTDRPLEERFKAAAACGFIQFPYALLPERVGDLVAMNGLELAVFNAPPGDWAAGERGLAALPGREEEFRDSIELALTYTDLTDCFRLHVMAGVVEDEDLWPEALDTYTANLAWAAERCAEEDVKVVIEAINTGDMPGYFLQRPDDAVQVLEAVDHDNLALLYDLYHAQIIQGGLTDFIETHLENIAHIQVAQVPGRHEPDQGGEINWPYLFTLLDAHGYSGWIGCEYLPRTTTEAGLRWARDFGLSAP</sequence>
<dbReference type="SUPFAM" id="SSF51658">
    <property type="entry name" value="Xylose isomerase-like"/>
    <property type="match status" value="1"/>
</dbReference>
<protein>
    <submittedName>
        <fullName evidence="5">Hydroxypyruvate isomerase</fullName>
        <ecNumber evidence="5">5.3.1.22</ecNumber>
    </submittedName>
</protein>
<comment type="similarity">
    <text evidence="2">Belongs to the hyi family.</text>
</comment>
<dbReference type="eggNOG" id="COG3622">
    <property type="taxonomic scope" value="Bacteria"/>
</dbReference>
<dbReference type="InterPro" id="IPR026040">
    <property type="entry name" value="HyI-like"/>
</dbReference>
<evidence type="ECO:0000313" key="5">
    <source>
        <dbReference type="EMBL" id="CCG08257.1"/>
    </source>
</evidence>
<dbReference type="FunFam" id="3.20.20.150:FF:000007">
    <property type="entry name" value="Hydroxypyruvate isomerase"/>
    <property type="match status" value="1"/>
</dbReference>
<dbReference type="AlphaFoldDB" id="H6SJU2"/>
<dbReference type="Gene3D" id="3.20.20.150">
    <property type="entry name" value="Divalent-metal-dependent TIM barrel enzymes"/>
    <property type="match status" value="1"/>
</dbReference>
<organism evidence="5 6">
    <name type="scientific">Pararhodospirillum photometricum DSM 122</name>
    <dbReference type="NCBI Taxonomy" id="1150469"/>
    <lineage>
        <taxon>Bacteria</taxon>
        <taxon>Pseudomonadati</taxon>
        <taxon>Pseudomonadota</taxon>
        <taxon>Alphaproteobacteria</taxon>
        <taxon>Rhodospirillales</taxon>
        <taxon>Rhodospirillaceae</taxon>
        <taxon>Pararhodospirillum</taxon>
    </lineage>
</organism>
<reference evidence="5 6" key="1">
    <citation type="submission" date="2012-02" db="EMBL/GenBank/DDBJ databases">
        <title>Shotgun genome sequence of Phaeospirillum photometricum DSM 122.</title>
        <authorList>
            <person name="Duquesne K."/>
            <person name="Sturgis J."/>
        </authorList>
    </citation>
    <scope>NUCLEOTIDE SEQUENCE [LARGE SCALE GENOMIC DNA]</scope>
    <source>
        <strain evidence="6">DSM122</strain>
    </source>
</reference>
<dbReference type="Proteomes" id="UP000033220">
    <property type="component" value="Chromosome DSM 122"/>
</dbReference>
<evidence type="ECO:0000259" key="4">
    <source>
        <dbReference type="Pfam" id="PF01261"/>
    </source>
</evidence>
<dbReference type="PANTHER" id="PTHR43489">
    <property type="entry name" value="ISOMERASE"/>
    <property type="match status" value="1"/>
</dbReference>
<evidence type="ECO:0000313" key="6">
    <source>
        <dbReference type="Proteomes" id="UP000033220"/>
    </source>
</evidence>
<name>H6SJU2_PARPM</name>
<dbReference type="InterPro" id="IPR013022">
    <property type="entry name" value="Xyl_isomerase-like_TIM-brl"/>
</dbReference>
<feature type="active site" description="Proton donor/acceptor" evidence="3">
    <location>
        <position position="271"/>
    </location>
</feature>
<dbReference type="PIRSF" id="PIRSF006241">
    <property type="entry name" value="HyI"/>
    <property type="match status" value="1"/>
</dbReference>